<dbReference type="RefSeq" id="WP_209529200.1">
    <property type="nucleotide sequence ID" value="NZ_JAEEGA010000009.1"/>
</dbReference>
<feature type="transmembrane region" description="Helical" evidence="1">
    <location>
        <begin position="12"/>
        <end position="29"/>
    </location>
</feature>
<comment type="caution">
    <text evidence="2">The sequence shown here is derived from an EMBL/GenBank/DDBJ whole genome shotgun (WGS) entry which is preliminary data.</text>
</comment>
<dbReference type="EMBL" id="JAEEGA010000009">
    <property type="protein sequence ID" value="MBP1042215.1"/>
    <property type="molecule type" value="Genomic_DNA"/>
</dbReference>
<keyword evidence="1" id="KW-1133">Transmembrane helix</keyword>
<keyword evidence="3" id="KW-1185">Reference proteome</keyword>
<feature type="transmembrane region" description="Helical" evidence="1">
    <location>
        <begin position="94"/>
        <end position="114"/>
    </location>
</feature>
<evidence type="ECO:0000256" key="1">
    <source>
        <dbReference type="SAM" id="Phobius"/>
    </source>
</evidence>
<keyword evidence="1" id="KW-0812">Transmembrane</keyword>
<feature type="transmembrane region" description="Helical" evidence="1">
    <location>
        <begin position="68"/>
        <end position="88"/>
    </location>
</feature>
<dbReference type="AlphaFoldDB" id="A0A940P6Z0"/>
<name>A0A940P6Z0_9ENTE</name>
<dbReference type="InterPro" id="IPR052712">
    <property type="entry name" value="Acid_resist_chaperone_HdeD"/>
</dbReference>
<organism evidence="2 3">
    <name type="scientific">Vagococcus allomyrinae</name>
    <dbReference type="NCBI Taxonomy" id="2794353"/>
    <lineage>
        <taxon>Bacteria</taxon>
        <taxon>Bacillati</taxon>
        <taxon>Bacillota</taxon>
        <taxon>Bacilli</taxon>
        <taxon>Lactobacillales</taxon>
        <taxon>Enterococcaceae</taxon>
        <taxon>Vagococcus</taxon>
    </lineage>
</organism>
<protein>
    <submittedName>
        <fullName evidence="2">DUF308 domain-containing protein</fullName>
    </submittedName>
</protein>
<feature type="transmembrane region" description="Helical" evidence="1">
    <location>
        <begin position="126"/>
        <end position="146"/>
    </location>
</feature>
<dbReference type="Proteomes" id="UP000674938">
    <property type="component" value="Unassembled WGS sequence"/>
</dbReference>
<reference evidence="2" key="1">
    <citation type="submission" date="2020-12" db="EMBL/GenBank/DDBJ databases">
        <title>Vagococcus allomyrinae sp. nov. and Enterococcus lavae sp. nov., isolated from the larvae of Allomyrina dichotoma.</title>
        <authorList>
            <person name="Lee S.D."/>
        </authorList>
    </citation>
    <scope>NUCLEOTIDE SEQUENCE</scope>
    <source>
        <strain evidence="2">BWB3-3</strain>
    </source>
</reference>
<accession>A0A940P6Z0</accession>
<proteinExistence type="predicted"/>
<feature type="transmembrane region" description="Helical" evidence="1">
    <location>
        <begin position="152"/>
        <end position="172"/>
    </location>
</feature>
<feature type="transmembrane region" description="Helical" evidence="1">
    <location>
        <begin position="35"/>
        <end position="56"/>
    </location>
</feature>
<keyword evidence="1" id="KW-0472">Membrane</keyword>
<dbReference type="InterPro" id="IPR005325">
    <property type="entry name" value="DUF308_memb"/>
</dbReference>
<dbReference type="GO" id="GO:0005886">
    <property type="term" value="C:plasma membrane"/>
    <property type="evidence" value="ECO:0007669"/>
    <property type="project" value="TreeGrafter"/>
</dbReference>
<dbReference type="Pfam" id="PF03729">
    <property type="entry name" value="DUF308"/>
    <property type="match status" value="2"/>
</dbReference>
<sequence>MATEVKNRGFDWKDLLIGILYIIAAFIFFSRPAMAIGILVVWFGVLAIIKGINNFIKYSKVKSSTGINATFLIITGVLDILLGIILLFNLYSGIVVVGWVFAIWFITDSIAHILNAGFLKERSKWIYWISIIFNVICVLIGVSLFFNPIVSALTVPFLIGFYFLIFGIEEVISSFA</sequence>
<evidence type="ECO:0000313" key="3">
    <source>
        <dbReference type="Proteomes" id="UP000674938"/>
    </source>
</evidence>
<dbReference type="PANTHER" id="PTHR34989">
    <property type="entry name" value="PROTEIN HDED"/>
    <property type="match status" value="1"/>
</dbReference>
<gene>
    <name evidence="2" type="ORF">I6N95_14445</name>
</gene>
<evidence type="ECO:0000313" key="2">
    <source>
        <dbReference type="EMBL" id="MBP1042215.1"/>
    </source>
</evidence>
<dbReference type="PANTHER" id="PTHR34989:SF1">
    <property type="entry name" value="PROTEIN HDED"/>
    <property type="match status" value="1"/>
</dbReference>